<dbReference type="AlphaFoldDB" id="A0A9D4K9A4"/>
<evidence type="ECO:0000313" key="1">
    <source>
        <dbReference type="EMBL" id="KAH3835353.1"/>
    </source>
</evidence>
<accession>A0A9D4K9A4</accession>
<dbReference type="EMBL" id="JAIWYP010000004">
    <property type="protein sequence ID" value="KAH3835353.1"/>
    <property type="molecule type" value="Genomic_DNA"/>
</dbReference>
<reference evidence="1" key="1">
    <citation type="journal article" date="2019" name="bioRxiv">
        <title>The Genome of the Zebra Mussel, Dreissena polymorpha: A Resource for Invasive Species Research.</title>
        <authorList>
            <person name="McCartney M.A."/>
            <person name="Auch B."/>
            <person name="Kono T."/>
            <person name="Mallez S."/>
            <person name="Zhang Y."/>
            <person name="Obille A."/>
            <person name="Becker A."/>
            <person name="Abrahante J.E."/>
            <person name="Garbe J."/>
            <person name="Badalamenti J.P."/>
            <person name="Herman A."/>
            <person name="Mangelson H."/>
            <person name="Liachko I."/>
            <person name="Sullivan S."/>
            <person name="Sone E.D."/>
            <person name="Koren S."/>
            <person name="Silverstein K.A.T."/>
            <person name="Beckman K.B."/>
            <person name="Gohl D.M."/>
        </authorList>
    </citation>
    <scope>NUCLEOTIDE SEQUENCE</scope>
    <source>
        <strain evidence="1">Duluth1</strain>
        <tissue evidence="1">Whole animal</tissue>
    </source>
</reference>
<reference evidence="1" key="2">
    <citation type="submission" date="2020-11" db="EMBL/GenBank/DDBJ databases">
        <authorList>
            <person name="McCartney M.A."/>
            <person name="Auch B."/>
            <person name="Kono T."/>
            <person name="Mallez S."/>
            <person name="Becker A."/>
            <person name="Gohl D.M."/>
            <person name="Silverstein K.A.T."/>
            <person name="Koren S."/>
            <person name="Bechman K.B."/>
            <person name="Herman A."/>
            <person name="Abrahante J.E."/>
            <person name="Garbe J."/>
        </authorList>
    </citation>
    <scope>NUCLEOTIDE SEQUENCE</scope>
    <source>
        <strain evidence="1">Duluth1</strain>
        <tissue evidence="1">Whole animal</tissue>
    </source>
</reference>
<comment type="caution">
    <text evidence="1">The sequence shown here is derived from an EMBL/GenBank/DDBJ whole genome shotgun (WGS) entry which is preliminary data.</text>
</comment>
<keyword evidence="2" id="KW-1185">Reference proteome</keyword>
<protein>
    <submittedName>
        <fullName evidence="1">Uncharacterized protein</fullName>
    </submittedName>
</protein>
<dbReference type="Proteomes" id="UP000828390">
    <property type="component" value="Unassembled WGS sequence"/>
</dbReference>
<gene>
    <name evidence="1" type="ORF">DPMN_108704</name>
</gene>
<sequence length="434" mass="51044">MKLHNYTTIIHTNILVRKTAPPPHPWRPCFFTDRDHLRTHLRYIYKTNLFTKFHDDWANNEKRSHGGDRTRDLPVARRTPYPLHHSDLNNESSRVHVIQLTGTIFELNSCINETNVLTKFHDNWVKNVTSRKNARPLAAMIFHRSGPFFKFVRDINKTNVLTNFHDDWAKIVTSLVFTRKNAPPTGGHVFHRTKITFELNPHIIKANILTKFHENWAKNLTSRVEKCSAHWRPCFFTDWTIFELVRDINKTNVLTNFHDDWAKIVPSRVFTRKNAPPTGGHVFQRTGTTFELNQHIIVANILTHFELDRDIIGTNLLAKFHENRTIKVASRVFTNKSHLSNQPCYSTERNHFEHNSRIKETNLLTKFHKIGPKIEKCPAHWRPYINKTNVLTNFHDDWAKIVTSRVFTRKTAPPTSGHIFQRTKTTFELNQHYH</sequence>
<proteinExistence type="predicted"/>
<evidence type="ECO:0000313" key="2">
    <source>
        <dbReference type="Proteomes" id="UP000828390"/>
    </source>
</evidence>
<name>A0A9D4K9A4_DREPO</name>
<organism evidence="1 2">
    <name type="scientific">Dreissena polymorpha</name>
    <name type="common">Zebra mussel</name>
    <name type="synonym">Mytilus polymorpha</name>
    <dbReference type="NCBI Taxonomy" id="45954"/>
    <lineage>
        <taxon>Eukaryota</taxon>
        <taxon>Metazoa</taxon>
        <taxon>Spiralia</taxon>
        <taxon>Lophotrochozoa</taxon>
        <taxon>Mollusca</taxon>
        <taxon>Bivalvia</taxon>
        <taxon>Autobranchia</taxon>
        <taxon>Heteroconchia</taxon>
        <taxon>Euheterodonta</taxon>
        <taxon>Imparidentia</taxon>
        <taxon>Neoheterodontei</taxon>
        <taxon>Myida</taxon>
        <taxon>Dreissenoidea</taxon>
        <taxon>Dreissenidae</taxon>
        <taxon>Dreissena</taxon>
    </lineage>
</organism>